<organism evidence="2 3">
    <name type="scientific">Colletotrichum lupini</name>
    <dbReference type="NCBI Taxonomy" id="145971"/>
    <lineage>
        <taxon>Eukaryota</taxon>
        <taxon>Fungi</taxon>
        <taxon>Dikarya</taxon>
        <taxon>Ascomycota</taxon>
        <taxon>Pezizomycotina</taxon>
        <taxon>Sordariomycetes</taxon>
        <taxon>Hypocreomycetidae</taxon>
        <taxon>Glomerellales</taxon>
        <taxon>Glomerellaceae</taxon>
        <taxon>Colletotrichum</taxon>
        <taxon>Colletotrichum acutatum species complex</taxon>
    </lineage>
</organism>
<feature type="region of interest" description="Disordered" evidence="1">
    <location>
        <begin position="522"/>
        <end position="557"/>
    </location>
</feature>
<evidence type="ECO:0000256" key="1">
    <source>
        <dbReference type="SAM" id="MobiDB-lite"/>
    </source>
</evidence>
<dbReference type="Proteomes" id="UP000830671">
    <property type="component" value="Chromosome 2"/>
</dbReference>
<accession>A0A9Q8SIL4</accession>
<gene>
    <name evidence="2" type="ORF">CLUP02_03279</name>
</gene>
<protein>
    <submittedName>
        <fullName evidence="2">Uncharacterized protein</fullName>
    </submittedName>
</protein>
<dbReference type="GeneID" id="73337313"/>
<dbReference type="AlphaFoldDB" id="A0A9Q8SIL4"/>
<evidence type="ECO:0000313" key="2">
    <source>
        <dbReference type="EMBL" id="UQC77808.1"/>
    </source>
</evidence>
<sequence>MHFFQYLPANTQSPQSTTIVCVLFTVLLRLDMDEEENSERKIEKRAFTGQRAAPTYPRISTREQRNIRQSPLLPTPLCTFYVDHGAMGLWLWLLRSSQLAKGRGGPYGPYLAIFLWRLRRLHLAGTTRIRLTSLGGHRKLRASRHSHAFFVFLPWNHGTHGASVRHSSALLLLPSLAGLAAYQSSSATLLLCLLASVTCREAGDGRCSLWRPVSDHVPLPSSNTPESTRENGNLGCCCYAPGMSTAAAYAAEWRCNFSTSTLTKFTIRHSASCTAHPVISNTCSATVGYRRYLGRRTPQMPDAVDAAHSAKFTAIPESPKPKTMDAGYLPVTLNGSLGMLRSYCKVLKSLLSFAVETALEPVRPRIVSNFPFLSLRFGRLAPGCGIFPRRNDLLRALFSWPLETGGVLSFFPILYGYERELVLGPFGLPPSGKCERELPRGKQNQSAREYTIPAVVFGQIMLVIKRFGVMQVELLDRPRQAQKGCHHAGLGQRDHPNDPAERTPLYPYSQAVCTLSPRMRRMVKPNPRRPNLGGTGVTSKEQPGFGSGRGPQLVKGSRLRLVSDRRQDRGVPDMIIRSITPVLRTDLHMSFNPIIIIIIFKPQNPPRVLGQGAPPIKSIALDTGRGPYNTVIQSFSIYLVCILAFGRNFDMSLRVSRPWPSRMFLHHATRAALCSVSPTYGFNERVARDTSVIPQHGGHVFPLSDGCLGDDGPYFGVKSGERPATRSTVRPVSPFPATMIGPSTHPELCVASVGRYQPG</sequence>
<reference evidence="2" key="1">
    <citation type="journal article" date="2021" name="Mol. Plant Microbe Interact.">
        <title>Complete Genome Sequence of the Plant-Pathogenic Fungus Colletotrichum lupini.</title>
        <authorList>
            <person name="Baroncelli R."/>
            <person name="Pensec F."/>
            <person name="Da Lio D."/>
            <person name="Boufleur T."/>
            <person name="Vicente I."/>
            <person name="Sarrocco S."/>
            <person name="Picot A."/>
            <person name="Baraldi E."/>
            <person name="Sukno S."/>
            <person name="Thon M."/>
            <person name="Le Floch G."/>
        </authorList>
    </citation>
    <scope>NUCLEOTIDE SEQUENCE</scope>
    <source>
        <strain evidence="2">IMI 504893</strain>
    </source>
</reference>
<name>A0A9Q8SIL4_9PEZI</name>
<evidence type="ECO:0000313" key="3">
    <source>
        <dbReference type="Proteomes" id="UP000830671"/>
    </source>
</evidence>
<dbReference type="RefSeq" id="XP_049139446.1">
    <property type="nucleotide sequence ID" value="XM_049282303.1"/>
</dbReference>
<proteinExistence type="predicted"/>
<keyword evidence="3" id="KW-1185">Reference proteome</keyword>
<dbReference type="EMBL" id="CP019474">
    <property type="protein sequence ID" value="UQC77808.1"/>
    <property type="molecule type" value="Genomic_DNA"/>
</dbReference>
<dbReference type="KEGG" id="clup:CLUP02_03279"/>